<sequence>MGSDFVPLTLTEIMDGKRPENRPIRVLCEGVFDLFHIGHIGVLRQAKTAFPDIILVSGVNTDADVITYKGHGTVMSYSERLTSLENCRYVDEVLYDLPYVYDLEYLNRNQIDLVAHDDLPYIPSPDAPVEVLNFYDRFKV</sequence>
<gene>
    <name evidence="4" type="ORF">MSPICULIGERA_LOCUS19567</name>
</gene>
<dbReference type="Gene3D" id="3.40.50.620">
    <property type="entry name" value="HUPs"/>
    <property type="match status" value="1"/>
</dbReference>
<evidence type="ECO:0000256" key="1">
    <source>
        <dbReference type="ARBA" id="ARBA00025706"/>
    </source>
</evidence>
<protein>
    <recommendedName>
        <fullName evidence="2">choline-phosphate cytidylyltransferase</fullName>
        <ecNumber evidence="2">2.7.7.15</ecNumber>
    </recommendedName>
</protein>
<comment type="pathway">
    <text evidence="1">Phospholipid metabolism; phosphatidylcholine biosynthesis; phosphatidylcholine from phosphocholine: step 1/2.</text>
</comment>
<dbReference type="SUPFAM" id="SSF52374">
    <property type="entry name" value="Nucleotidylyl transferase"/>
    <property type="match status" value="1"/>
</dbReference>
<feature type="non-terminal residue" evidence="4">
    <location>
        <position position="1"/>
    </location>
</feature>
<dbReference type="AlphaFoldDB" id="A0AA36D617"/>
<name>A0AA36D617_9BILA</name>
<dbReference type="GO" id="GO:0031210">
    <property type="term" value="F:phosphatidylcholine binding"/>
    <property type="evidence" value="ECO:0007669"/>
    <property type="project" value="TreeGrafter"/>
</dbReference>
<dbReference type="InterPro" id="IPR004821">
    <property type="entry name" value="Cyt_trans-like"/>
</dbReference>
<dbReference type="InterPro" id="IPR045049">
    <property type="entry name" value="Pcy1-like"/>
</dbReference>
<dbReference type="NCBIfam" id="TIGR00125">
    <property type="entry name" value="cyt_tran_rel"/>
    <property type="match status" value="1"/>
</dbReference>
<evidence type="ECO:0000256" key="2">
    <source>
        <dbReference type="ARBA" id="ARBA00026101"/>
    </source>
</evidence>
<dbReference type="Proteomes" id="UP001177023">
    <property type="component" value="Unassembled WGS sequence"/>
</dbReference>
<dbReference type="EC" id="2.7.7.15" evidence="2"/>
<dbReference type="Pfam" id="PF01467">
    <property type="entry name" value="CTP_transf_like"/>
    <property type="match status" value="1"/>
</dbReference>
<comment type="caution">
    <text evidence="4">The sequence shown here is derived from an EMBL/GenBank/DDBJ whole genome shotgun (WGS) entry which is preliminary data.</text>
</comment>
<evidence type="ECO:0000259" key="3">
    <source>
        <dbReference type="Pfam" id="PF01467"/>
    </source>
</evidence>
<evidence type="ECO:0000313" key="4">
    <source>
        <dbReference type="EMBL" id="CAJ0581406.1"/>
    </source>
</evidence>
<dbReference type="GO" id="GO:0004105">
    <property type="term" value="F:choline-phosphate cytidylyltransferase activity"/>
    <property type="evidence" value="ECO:0007669"/>
    <property type="project" value="UniProtKB-EC"/>
</dbReference>
<reference evidence="4" key="1">
    <citation type="submission" date="2023-06" db="EMBL/GenBank/DDBJ databases">
        <authorList>
            <person name="Delattre M."/>
        </authorList>
    </citation>
    <scope>NUCLEOTIDE SEQUENCE</scope>
    <source>
        <strain evidence="4">AF72</strain>
    </source>
</reference>
<dbReference type="PANTHER" id="PTHR10739">
    <property type="entry name" value="CYTIDYLYLTRANSFERASE"/>
    <property type="match status" value="1"/>
</dbReference>
<dbReference type="InterPro" id="IPR014729">
    <property type="entry name" value="Rossmann-like_a/b/a_fold"/>
</dbReference>
<accession>A0AA36D617</accession>
<keyword evidence="5" id="KW-1185">Reference proteome</keyword>
<dbReference type="PANTHER" id="PTHR10739:SF13">
    <property type="entry name" value="CHOLINE-PHOSPHATE CYTIDYLYLTRANSFERASE"/>
    <property type="match status" value="1"/>
</dbReference>
<evidence type="ECO:0000313" key="5">
    <source>
        <dbReference type="Proteomes" id="UP001177023"/>
    </source>
</evidence>
<proteinExistence type="predicted"/>
<feature type="domain" description="Cytidyltransferase-like" evidence="3">
    <location>
        <begin position="28"/>
        <end position="123"/>
    </location>
</feature>
<dbReference type="EMBL" id="CATQJA010002663">
    <property type="protein sequence ID" value="CAJ0581406.1"/>
    <property type="molecule type" value="Genomic_DNA"/>
</dbReference>
<organism evidence="4 5">
    <name type="scientific">Mesorhabditis spiculigera</name>
    <dbReference type="NCBI Taxonomy" id="96644"/>
    <lineage>
        <taxon>Eukaryota</taxon>
        <taxon>Metazoa</taxon>
        <taxon>Ecdysozoa</taxon>
        <taxon>Nematoda</taxon>
        <taxon>Chromadorea</taxon>
        <taxon>Rhabditida</taxon>
        <taxon>Rhabditina</taxon>
        <taxon>Rhabditomorpha</taxon>
        <taxon>Rhabditoidea</taxon>
        <taxon>Rhabditidae</taxon>
        <taxon>Mesorhabditinae</taxon>
        <taxon>Mesorhabditis</taxon>
    </lineage>
</organism>